<comment type="subcellular location">
    <subcellularLocation>
        <location evidence="1">Secreted</location>
        <location evidence="1">Cell wall</location>
    </subcellularLocation>
</comment>
<proteinExistence type="inferred from homology"/>
<comment type="similarity">
    <text evidence="2 8">Belongs to the glycosyl hydrolase 28 family.</text>
</comment>
<evidence type="ECO:0000256" key="1">
    <source>
        <dbReference type="ARBA" id="ARBA00004191"/>
    </source>
</evidence>
<dbReference type="Pfam" id="PF00295">
    <property type="entry name" value="Glyco_hydro_28"/>
    <property type="match status" value="1"/>
</dbReference>
<accession>A0A7J6FNR8</accession>
<keyword evidence="5 8" id="KW-0378">Hydrolase</keyword>
<dbReference type="AlphaFoldDB" id="A0A7J6FNR8"/>
<sequence length="190" mass="20968">IEGGIVAPNGPSKWKGGNDSLILFENVNGLIINGSGTIDGRVPETINISQYYKVELLLIFLGCYDRRPTTLKFRFCTKVKVLNILVINSPQVHVLVWNSQNVEINNLSITSPPLSPNTDGIHIEASTNIIVWKGIVQHATFNNLNFHDVQNPILIDQHYCFDPRGCKDLATAVHIDNVTFSNAIGTSSTE</sequence>
<dbReference type="GO" id="GO:0005975">
    <property type="term" value="P:carbohydrate metabolic process"/>
    <property type="evidence" value="ECO:0007669"/>
    <property type="project" value="InterPro"/>
</dbReference>
<evidence type="ECO:0000256" key="7">
    <source>
        <dbReference type="ARBA" id="ARBA00023316"/>
    </source>
</evidence>
<dbReference type="SUPFAM" id="SSF51126">
    <property type="entry name" value="Pectin lyase-like"/>
    <property type="match status" value="1"/>
</dbReference>
<keyword evidence="7" id="KW-0961">Cell wall biogenesis/degradation</keyword>
<evidence type="ECO:0000256" key="3">
    <source>
        <dbReference type="ARBA" id="ARBA00022512"/>
    </source>
</evidence>
<keyword evidence="6 8" id="KW-0326">Glycosidase</keyword>
<reference evidence="9 10" key="1">
    <citation type="journal article" date="2020" name="bioRxiv">
        <title>Sequence and annotation of 42 cannabis genomes reveals extensive copy number variation in cannabinoid synthesis and pathogen resistance genes.</title>
        <authorList>
            <person name="Mckernan K.J."/>
            <person name="Helbert Y."/>
            <person name="Kane L.T."/>
            <person name="Ebling H."/>
            <person name="Zhang L."/>
            <person name="Liu B."/>
            <person name="Eaton Z."/>
            <person name="Mclaughlin S."/>
            <person name="Kingan S."/>
            <person name="Baybayan P."/>
            <person name="Concepcion G."/>
            <person name="Jordan M."/>
            <person name="Riva A."/>
            <person name="Barbazuk W."/>
            <person name="Harkins T."/>
        </authorList>
    </citation>
    <scope>NUCLEOTIDE SEQUENCE [LARGE SCALE GENOMIC DNA]</scope>
    <source>
        <strain evidence="10">cv. Jamaican Lion 4</strain>
        <tissue evidence="9">Leaf</tissue>
    </source>
</reference>
<feature type="non-terminal residue" evidence="9">
    <location>
        <position position="1"/>
    </location>
</feature>
<gene>
    <name evidence="9" type="ORF">F8388_027034</name>
</gene>
<dbReference type="InterPro" id="IPR000743">
    <property type="entry name" value="Glyco_hydro_28"/>
</dbReference>
<keyword evidence="4" id="KW-0964">Secreted</keyword>
<protein>
    <recommendedName>
        <fullName evidence="11">Polygalacturonase</fullName>
    </recommendedName>
</protein>
<name>A0A7J6FNR8_CANSA</name>
<evidence type="ECO:0000256" key="6">
    <source>
        <dbReference type="ARBA" id="ARBA00023295"/>
    </source>
</evidence>
<evidence type="ECO:0000256" key="8">
    <source>
        <dbReference type="RuleBase" id="RU361169"/>
    </source>
</evidence>
<dbReference type="GO" id="GO:0071555">
    <property type="term" value="P:cell wall organization"/>
    <property type="evidence" value="ECO:0007669"/>
    <property type="project" value="UniProtKB-KW"/>
</dbReference>
<evidence type="ECO:0000313" key="9">
    <source>
        <dbReference type="EMBL" id="KAF4372361.1"/>
    </source>
</evidence>
<dbReference type="PANTHER" id="PTHR31375">
    <property type="match status" value="1"/>
</dbReference>
<evidence type="ECO:0000256" key="2">
    <source>
        <dbReference type="ARBA" id="ARBA00008834"/>
    </source>
</evidence>
<dbReference type="Proteomes" id="UP000525078">
    <property type="component" value="Unassembled WGS sequence"/>
</dbReference>
<dbReference type="EMBL" id="JAATIP010000105">
    <property type="protein sequence ID" value="KAF4372361.1"/>
    <property type="molecule type" value="Genomic_DNA"/>
</dbReference>
<dbReference type="InterPro" id="IPR011050">
    <property type="entry name" value="Pectin_lyase_fold/virulence"/>
</dbReference>
<keyword evidence="3" id="KW-0134">Cell wall</keyword>
<organism evidence="9 10">
    <name type="scientific">Cannabis sativa</name>
    <name type="common">Hemp</name>
    <name type="synonym">Marijuana</name>
    <dbReference type="NCBI Taxonomy" id="3483"/>
    <lineage>
        <taxon>Eukaryota</taxon>
        <taxon>Viridiplantae</taxon>
        <taxon>Streptophyta</taxon>
        <taxon>Embryophyta</taxon>
        <taxon>Tracheophyta</taxon>
        <taxon>Spermatophyta</taxon>
        <taxon>Magnoliopsida</taxon>
        <taxon>eudicotyledons</taxon>
        <taxon>Gunneridae</taxon>
        <taxon>Pentapetalae</taxon>
        <taxon>rosids</taxon>
        <taxon>fabids</taxon>
        <taxon>Rosales</taxon>
        <taxon>Cannabaceae</taxon>
        <taxon>Cannabis</taxon>
    </lineage>
</organism>
<evidence type="ECO:0000313" key="10">
    <source>
        <dbReference type="Proteomes" id="UP000525078"/>
    </source>
</evidence>
<evidence type="ECO:0000256" key="4">
    <source>
        <dbReference type="ARBA" id="ARBA00022525"/>
    </source>
</evidence>
<dbReference type="Gene3D" id="2.160.20.10">
    <property type="entry name" value="Single-stranded right-handed beta-helix, Pectin lyase-like"/>
    <property type="match status" value="2"/>
</dbReference>
<evidence type="ECO:0008006" key="11">
    <source>
        <dbReference type="Google" id="ProtNLM"/>
    </source>
</evidence>
<dbReference type="InterPro" id="IPR012334">
    <property type="entry name" value="Pectin_lyas_fold"/>
</dbReference>
<dbReference type="GO" id="GO:0004650">
    <property type="term" value="F:polygalacturonase activity"/>
    <property type="evidence" value="ECO:0007669"/>
    <property type="project" value="InterPro"/>
</dbReference>
<evidence type="ECO:0000256" key="5">
    <source>
        <dbReference type="ARBA" id="ARBA00022801"/>
    </source>
</evidence>
<comment type="caution">
    <text evidence="9">The sequence shown here is derived from an EMBL/GenBank/DDBJ whole genome shotgun (WGS) entry which is preliminary data.</text>
</comment>